<keyword evidence="3" id="KW-1185">Reference proteome</keyword>
<reference evidence="2" key="1">
    <citation type="submission" date="2022-12" db="EMBL/GenBank/DDBJ databases">
        <title>Reference genome sequencing for broad-spectrum identification of bacterial and archaeal isolates by mass spectrometry.</title>
        <authorList>
            <person name="Sekiguchi Y."/>
            <person name="Tourlousse D.M."/>
        </authorList>
    </citation>
    <scope>NUCLEOTIDE SEQUENCE</scope>
    <source>
        <strain evidence="2">LLR39Z86</strain>
    </source>
</reference>
<dbReference type="Pfam" id="PF19054">
    <property type="entry name" value="DUF5753"/>
    <property type="match status" value="1"/>
</dbReference>
<dbReference type="Pfam" id="PF13560">
    <property type="entry name" value="HTH_31"/>
    <property type="match status" value="1"/>
</dbReference>
<comment type="caution">
    <text evidence="2">The sequence shown here is derived from an EMBL/GenBank/DDBJ whole genome shotgun (WGS) entry which is preliminary data.</text>
</comment>
<evidence type="ECO:0000313" key="3">
    <source>
        <dbReference type="Proteomes" id="UP001144313"/>
    </source>
</evidence>
<dbReference type="InterPro" id="IPR010982">
    <property type="entry name" value="Lambda_DNA-bd_dom_sf"/>
</dbReference>
<dbReference type="Gene3D" id="1.10.260.40">
    <property type="entry name" value="lambda repressor-like DNA-binding domains"/>
    <property type="match status" value="1"/>
</dbReference>
<evidence type="ECO:0000259" key="1">
    <source>
        <dbReference type="PROSITE" id="PS50943"/>
    </source>
</evidence>
<proteinExistence type="predicted"/>
<dbReference type="SMART" id="SM00530">
    <property type="entry name" value="HTH_XRE"/>
    <property type="match status" value="1"/>
</dbReference>
<dbReference type="InterPro" id="IPR001387">
    <property type="entry name" value="Cro/C1-type_HTH"/>
</dbReference>
<dbReference type="PROSITE" id="PS50943">
    <property type="entry name" value="HTH_CROC1"/>
    <property type="match status" value="1"/>
</dbReference>
<dbReference type="RefSeq" id="WP_270117480.1">
    <property type="nucleotide sequence ID" value="NZ_BAAAOL010000006.1"/>
</dbReference>
<evidence type="ECO:0000313" key="2">
    <source>
        <dbReference type="EMBL" id="GLI42157.1"/>
    </source>
</evidence>
<organism evidence="2 3">
    <name type="scientific">Glycomyces algeriensis</name>
    <dbReference type="NCBI Taxonomy" id="256037"/>
    <lineage>
        <taxon>Bacteria</taxon>
        <taxon>Bacillati</taxon>
        <taxon>Actinomycetota</taxon>
        <taxon>Actinomycetes</taxon>
        <taxon>Glycomycetales</taxon>
        <taxon>Glycomycetaceae</taxon>
        <taxon>Glycomyces</taxon>
    </lineage>
</organism>
<dbReference type="EMBL" id="BSDT01000001">
    <property type="protein sequence ID" value="GLI42157.1"/>
    <property type="molecule type" value="Genomic_DNA"/>
</dbReference>
<accession>A0A9W6G8A2</accession>
<dbReference type="SUPFAM" id="SSF47413">
    <property type="entry name" value="lambda repressor-like DNA-binding domains"/>
    <property type="match status" value="1"/>
</dbReference>
<sequence>MAEPKDPTWRAKWLGQKLRDLRKNKKLAVSDVADYLGAGTATVNRYEAGTFPVKTDVLVMLMNLYGVAERRERSELIQLAEEVAQRGWWDSLVSKPAFADFVWAENNSRAIHDFQISIFSGLLQHPDYAERLIQTGSSEKSKGEVAKLIEARLQRGELLRRVNGPTARFLIHEAVLHQRLPNAPSVVHEAQLEHLLELGELPNVSIRVFPLSSATHNVRAVTSSFTILEMHESWPTLLHAETPVGAVVAETPDIDSFIGVYEVLWQDALDEKRTSSLISKRLKEVEQ</sequence>
<dbReference type="GO" id="GO:0003677">
    <property type="term" value="F:DNA binding"/>
    <property type="evidence" value="ECO:0007669"/>
    <property type="project" value="InterPro"/>
</dbReference>
<dbReference type="InterPro" id="IPR043917">
    <property type="entry name" value="DUF5753"/>
</dbReference>
<dbReference type="Proteomes" id="UP001144313">
    <property type="component" value="Unassembled WGS sequence"/>
</dbReference>
<protein>
    <submittedName>
        <fullName evidence="2">Transcriptional regulator</fullName>
    </submittedName>
</protein>
<feature type="domain" description="HTH cro/C1-type" evidence="1">
    <location>
        <begin position="18"/>
        <end position="71"/>
    </location>
</feature>
<dbReference type="AlphaFoldDB" id="A0A9W6G8A2"/>
<name>A0A9W6G8A2_9ACTN</name>
<gene>
    <name evidence="2" type="ORF">GALLR39Z86_20070</name>
</gene>
<dbReference type="CDD" id="cd00093">
    <property type="entry name" value="HTH_XRE"/>
    <property type="match status" value="1"/>
</dbReference>